<evidence type="ECO:0000313" key="3">
    <source>
        <dbReference type="EMBL" id="KEI65217.1"/>
    </source>
</evidence>
<dbReference type="Gene3D" id="3.40.50.300">
    <property type="entry name" value="P-loop containing nucleotide triphosphate hydrolases"/>
    <property type="match status" value="1"/>
</dbReference>
<dbReference type="SMART" id="SM01080">
    <property type="entry name" value="CHASE2"/>
    <property type="match status" value="1"/>
</dbReference>
<accession>A0A073CB99</accession>
<dbReference type="SUPFAM" id="SSF52540">
    <property type="entry name" value="P-loop containing nucleoside triphosphate hydrolases"/>
    <property type="match status" value="1"/>
</dbReference>
<feature type="transmembrane region" description="Helical" evidence="1">
    <location>
        <begin position="685"/>
        <end position="706"/>
    </location>
</feature>
<dbReference type="InterPro" id="IPR027417">
    <property type="entry name" value="P-loop_NTPase"/>
</dbReference>
<dbReference type="HOGENOM" id="CLU_319554_0_0_3"/>
<keyword evidence="1" id="KW-1133">Transmembrane helix</keyword>
<geneLocation type="plasmid" evidence="3 4">
    <name>pPA115</name>
</geneLocation>
<dbReference type="Proteomes" id="UP000027395">
    <property type="component" value="Plasmid pPA115"/>
</dbReference>
<evidence type="ECO:0000256" key="1">
    <source>
        <dbReference type="SAM" id="Phobius"/>
    </source>
</evidence>
<dbReference type="PATRIC" id="fig|388467.6.peg.4633"/>
<keyword evidence="1" id="KW-0472">Membrane</keyword>
<evidence type="ECO:0000259" key="2">
    <source>
        <dbReference type="SMART" id="SM01080"/>
    </source>
</evidence>
<dbReference type="AlphaFoldDB" id="A0A073CB99"/>
<evidence type="ECO:0000313" key="4">
    <source>
        <dbReference type="Proteomes" id="UP000027395"/>
    </source>
</evidence>
<name>A0A073CB99_PLAA1</name>
<gene>
    <name evidence="3" type="ORF">A19Y_9008</name>
</gene>
<organism evidence="3 4">
    <name type="scientific">Planktothrix agardhii (strain NIVA-CYA 126/8)</name>
    <dbReference type="NCBI Taxonomy" id="388467"/>
    <lineage>
        <taxon>Bacteria</taxon>
        <taxon>Bacillati</taxon>
        <taxon>Cyanobacteriota</taxon>
        <taxon>Cyanophyceae</taxon>
        <taxon>Oscillatoriophycideae</taxon>
        <taxon>Oscillatoriales</taxon>
        <taxon>Microcoleaceae</taxon>
        <taxon>Planktothrix</taxon>
    </lineage>
</organism>
<feature type="transmembrane region" description="Helical" evidence="1">
    <location>
        <begin position="718"/>
        <end position="740"/>
    </location>
</feature>
<keyword evidence="4" id="KW-1185">Reference proteome</keyword>
<keyword evidence="3" id="KW-0614">Plasmid</keyword>
<proteinExistence type="predicted"/>
<feature type="transmembrane region" description="Helical" evidence="1">
    <location>
        <begin position="746"/>
        <end position="764"/>
    </location>
</feature>
<sequence length="772" mass="88207">MNTAPNYHYRVGGSLPTNSPTYIQRQADFDLYNALKSGEFCYVLNSRQTGKSSLRVRTMFTLQTEGIVCTEIELAGIGSQEINAQQWYGGIIQELISGFQLKINRRSWLREHEDLSPVQRLGEFIEQVLLIEIRHNIVIFIDEIDSVLSLNFPTDEFFALIRNCYNKRSDKPEYRRLTFVLFGVATPMELIQDKKHTPFNIGLAIELSRFTEYEALPLAEGLVGKATHPKAVLKQILFWTGGQPFLTQKLCQIIVDTSPFILADHEADSVKKLVQNYIIKTWESQDEPPHLRVIRDRILSQREGSFQLLKLYQQILIKGKIKINDSPEQLELRLSGLVVKYQGYLKVYNRIYLSIFNRNWLREKLGQEIPKFRLKTLLIVSLIFSVLIMIGRSQGFIEPIELWAFDSLMQLRPHEKPDSRILIVEVTGDDIRQLNGEYPLQDQTLLRILKKLNEYQPQVIGLDIYRDQPVGKGRQELIQYLQQNKHIIPVCVVPYPDNPDGVASPFKSPKERFGFANVVLDKNTIVRRHLSASKPPENSSCLAFYSLSFQLALRYLDTVPEFRSEYHWILGSLHLKALTSSNKGFYSQTTDLRGFQLLLNYRSQKSVKDIAKKITITSLLKGQVNSDLIKGKIILIAVTDPIVKDEFNTPLNQEIRGVLLHAQMVSQLLSAAENSRPLLRFFPQWGDFFCILNCAIIGGILGSISIKRYQILPQINGTLFILVGVNLCLFLWSGICYLVLLKIGIVLPLVPSALAFVVTAGRFINYNVSQDV</sequence>
<feature type="domain" description="CHASE2" evidence="2">
    <location>
        <begin position="397"/>
        <end position="701"/>
    </location>
</feature>
<reference evidence="3 4" key="1">
    <citation type="journal article" date="2014" name="Appl. Environ. Microbiol.">
        <title>Elucidation of insertion elements encoded on plasmids and in vitro construction of shuttle vectors from the toxic cyanobacterium Planktothrix.</title>
        <authorList>
            <person name="Christiansen G."/>
            <person name="Goesmann A."/>
            <person name="Kurmayer R."/>
        </authorList>
    </citation>
    <scope>NUCLEOTIDE SEQUENCE [LARGE SCALE GENOMIC DNA]</scope>
    <source>
        <strain evidence="3 4">NIVA-CYA 126/8</strain>
        <plasmid evidence="3">pPA115</plasmid>
    </source>
</reference>
<dbReference type="InterPro" id="IPR007890">
    <property type="entry name" value="CHASE2"/>
</dbReference>
<dbReference type="Pfam" id="PF05226">
    <property type="entry name" value="CHASE2"/>
    <property type="match status" value="1"/>
</dbReference>
<protein>
    <submittedName>
        <fullName evidence="3">Putative WD repeat-containing protein</fullName>
    </submittedName>
</protein>
<keyword evidence="1" id="KW-0812">Transmembrane</keyword>
<dbReference type="EMBL" id="CM002804">
    <property type="protein sequence ID" value="KEI65217.1"/>
    <property type="molecule type" value="Genomic_DNA"/>
</dbReference>
<dbReference type="Pfam" id="PF14516">
    <property type="entry name" value="AAA_35"/>
    <property type="match status" value="1"/>
</dbReference>
<dbReference type="RefSeq" id="WP_042158336.1">
    <property type="nucleotide sequence ID" value="NZ_CM002804.1"/>
</dbReference>